<dbReference type="InterPro" id="IPR037359">
    <property type="entry name" value="NST/OST"/>
</dbReference>
<dbReference type="InterPro" id="IPR000863">
    <property type="entry name" value="Sulfotransferase_dom"/>
</dbReference>
<dbReference type="PANTHER" id="PTHR10605:SF56">
    <property type="entry name" value="BIFUNCTIONAL HEPARAN SULFATE N-DEACETYLASE_N-SULFOTRANSFERASE"/>
    <property type="match status" value="1"/>
</dbReference>
<comment type="caution">
    <text evidence="9">The sequence shown here is derived from an EMBL/GenBank/DDBJ whole genome shotgun (WGS) entry which is preliminary data.</text>
</comment>
<dbReference type="InterPro" id="IPR007803">
    <property type="entry name" value="Asp/Arg/Pro-Hydrxlase"/>
</dbReference>
<evidence type="ECO:0000256" key="5">
    <source>
        <dbReference type="PIRSR" id="PIRSR637359-2"/>
    </source>
</evidence>
<dbReference type="AlphaFoldDB" id="A0AAD3GZN9"/>
<evidence type="ECO:0000256" key="4">
    <source>
        <dbReference type="PIRSR" id="PIRSR637359-1"/>
    </source>
</evidence>
<evidence type="ECO:0000256" key="1">
    <source>
        <dbReference type="ARBA" id="ARBA00007730"/>
    </source>
</evidence>
<protein>
    <recommendedName>
        <fullName evidence="11">Aspartyl/asparaginy/proline hydroxylase domain-containing protein</fullName>
    </recommendedName>
</protein>
<feature type="binding site" evidence="5">
    <location>
        <position position="444"/>
    </location>
    <ligand>
        <name>3'-phosphoadenylyl sulfate</name>
        <dbReference type="ChEBI" id="CHEBI:58339"/>
    </ligand>
</feature>
<evidence type="ECO:0000256" key="3">
    <source>
        <dbReference type="ARBA" id="ARBA00023180"/>
    </source>
</evidence>
<keyword evidence="2" id="KW-0808">Transferase</keyword>
<evidence type="ECO:0000259" key="7">
    <source>
        <dbReference type="Pfam" id="PF00685"/>
    </source>
</evidence>
<evidence type="ECO:0008006" key="11">
    <source>
        <dbReference type="Google" id="ProtNLM"/>
    </source>
</evidence>
<evidence type="ECO:0000313" key="9">
    <source>
        <dbReference type="EMBL" id="GFH45227.1"/>
    </source>
</evidence>
<feature type="binding site" evidence="5">
    <location>
        <position position="452"/>
    </location>
    <ligand>
        <name>3'-phosphoadenylyl sulfate</name>
        <dbReference type="ChEBI" id="CHEBI:58339"/>
    </ligand>
</feature>
<evidence type="ECO:0000256" key="2">
    <source>
        <dbReference type="ARBA" id="ARBA00022679"/>
    </source>
</evidence>
<accession>A0AAD3GZN9</accession>
<dbReference type="EMBL" id="BLLK01000020">
    <property type="protein sequence ID" value="GFH45227.1"/>
    <property type="molecule type" value="Genomic_DNA"/>
</dbReference>
<feature type="domain" description="Sulfotransferase" evidence="7">
    <location>
        <begin position="341"/>
        <end position="605"/>
    </location>
</feature>
<dbReference type="Gene3D" id="2.60.120.330">
    <property type="entry name" value="B-lactam Antibiotic, Isopenicillin N Synthase, Chain"/>
    <property type="match status" value="1"/>
</dbReference>
<keyword evidence="3" id="KW-0325">Glycoprotein</keyword>
<evidence type="ECO:0000256" key="6">
    <source>
        <dbReference type="SAM" id="MobiDB-lite"/>
    </source>
</evidence>
<dbReference type="SUPFAM" id="SSF52540">
    <property type="entry name" value="P-loop containing nucleoside triphosphate hydrolases"/>
    <property type="match status" value="1"/>
</dbReference>
<comment type="similarity">
    <text evidence="1">Belongs to the aspartyl/asparaginyl beta-hydroxylase family.</text>
</comment>
<dbReference type="InterPro" id="IPR027417">
    <property type="entry name" value="P-loop_NTPase"/>
</dbReference>
<dbReference type="Pfam" id="PF00685">
    <property type="entry name" value="Sulfotransfer_1"/>
    <property type="match status" value="1"/>
</dbReference>
<sequence>MGATPKEEIDRQHDAAVKLVEENMSCAPKVNRGEIPLKWKTRPTVEDPYYKMIIKTEKLSLDDKCDQSETADDDSDVSDPKDGRSATPSNDPYRYETGSCISSRGQVDISHIVKLLDEGCQDPAAVTMSTPAELKSQKVKSRSNLWDEVNAANNNVHVVRPSHDAWGIKKIVLIFCDDFLQTVYEMPWWHMKPDMRKAIQPVLDALNVDPKRVVRMLFAALPPGVTIPVHHDTGAWVQKTHRVHVPIVVDDPTRVLFRCGPIESMMQRVDCTPGHVFEMNNQGKHAVSNCQDKYRVHLILDYVDASFHIDERIKLSPGEILLQTRRSIDRQKDKGKRPTPSFMIIGAQKSGTTSIYDYLSQHPLIVKAKRRETHCLDWRWRTDLNTKKERQQHCLSFFLERELRFHPSCMTGDSTPSYLFDSYRCIPRLKQVFSHEIKFIAIFRDPTKRAKSHYEMVTSEDGTPEQIKTRGEEWRDMTIEEVIELDFQNMKSSGMIPYWDMETKTIDMNIFREFAGSKAEDDAFQLYLKNHVPMNTGSHSLVSRGMYELQLRQWMKAFPANTFLALKLEDIKTNGVNEVMKKVWKHLKLPQFDIEDDSAKNTRSYKSEIDEETKKMLNRFYEPHNLRLETLLGSEWASPW</sequence>
<dbReference type="InterPro" id="IPR027443">
    <property type="entry name" value="IPNS-like_sf"/>
</dbReference>
<dbReference type="PANTHER" id="PTHR10605">
    <property type="entry name" value="HEPARAN SULFATE SULFOTRANSFERASE"/>
    <property type="match status" value="1"/>
</dbReference>
<reference evidence="9 10" key="1">
    <citation type="journal article" date="2021" name="Sci. Rep.">
        <title>The genome of the diatom Chaetoceros tenuissimus carries an ancient integrated fragment of an extant virus.</title>
        <authorList>
            <person name="Hongo Y."/>
            <person name="Kimura K."/>
            <person name="Takaki Y."/>
            <person name="Yoshida Y."/>
            <person name="Baba S."/>
            <person name="Kobayashi G."/>
            <person name="Nagasaki K."/>
            <person name="Hano T."/>
            <person name="Tomaru Y."/>
        </authorList>
    </citation>
    <scope>NUCLEOTIDE SEQUENCE [LARGE SCALE GENOMIC DNA]</scope>
    <source>
        <strain evidence="9 10">NIES-3715</strain>
    </source>
</reference>
<keyword evidence="10" id="KW-1185">Reference proteome</keyword>
<evidence type="ECO:0000313" key="10">
    <source>
        <dbReference type="Proteomes" id="UP001054902"/>
    </source>
</evidence>
<organism evidence="9 10">
    <name type="scientific">Chaetoceros tenuissimus</name>
    <dbReference type="NCBI Taxonomy" id="426638"/>
    <lineage>
        <taxon>Eukaryota</taxon>
        <taxon>Sar</taxon>
        <taxon>Stramenopiles</taxon>
        <taxon>Ochrophyta</taxon>
        <taxon>Bacillariophyta</taxon>
        <taxon>Coscinodiscophyceae</taxon>
        <taxon>Chaetocerotophycidae</taxon>
        <taxon>Chaetocerotales</taxon>
        <taxon>Chaetocerotaceae</taxon>
        <taxon>Chaetoceros</taxon>
    </lineage>
</organism>
<dbReference type="Proteomes" id="UP001054902">
    <property type="component" value="Unassembled WGS sequence"/>
</dbReference>
<evidence type="ECO:0000259" key="8">
    <source>
        <dbReference type="Pfam" id="PF05118"/>
    </source>
</evidence>
<dbReference type="Gene3D" id="3.40.50.300">
    <property type="entry name" value="P-loop containing nucleotide triphosphate hydrolases"/>
    <property type="match status" value="1"/>
</dbReference>
<name>A0AAD3GZN9_9STRA</name>
<feature type="region of interest" description="Disordered" evidence="6">
    <location>
        <begin position="63"/>
        <end position="99"/>
    </location>
</feature>
<proteinExistence type="inferred from homology"/>
<dbReference type="SUPFAM" id="SSF51197">
    <property type="entry name" value="Clavaminate synthase-like"/>
    <property type="match status" value="1"/>
</dbReference>
<feature type="active site" description="For sulfotransferase activity" evidence="4">
    <location>
        <position position="349"/>
    </location>
</feature>
<feature type="domain" description="Aspartyl/asparaginy/proline hydroxylase" evidence="8">
    <location>
        <begin position="208"/>
        <end position="303"/>
    </location>
</feature>
<dbReference type="GO" id="GO:0008146">
    <property type="term" value="F:sulfotransferase activity"/>
    <property type="evidence" value="ECO:0007669"/>
    <property type="project" value="InterPro"/>
</dbReference>
<dbReference type="Pfam" id="PF05118">
    <property type="entry name" value="Asp_Arg_Hydrox"/>
    <property type="match status" value="1"/>
</dbReference>
<gene>
    <name evidence="9" type="ORF">CTEN210_01701</name>
</gene>